<proteinExistence type="inferred from homology"/>
<keyword evidence="5" id="KW-0378">Hydrolase</keyword>
<evidence type="ECO:0000256" key="9">
    <source>
        <dbReference type="ARBA" id="ARBA00030390"/>
    </source>
</evidence>
<dbReference type="RefSeq" id="XP_035693673.1">
    <property type="nucleotide sequence ID" value="XM_035837780.1"/>
</dbReference>
<dbReference type="PANTHER" id="PTHR13604">
    <property type="entry name" value="DC12-RELATED"/>
    <property type="match status" value="1"/>
</dbReference>
<evidence type="ECO:0000256" key="10">
    <source>
        <dbReference type="ARBA" id="ARBA00030898"/>
    </source>
</evidence>
<evidence type="ECO:0000256" key="11">
    <source>
        <dbReference type="ARBA" id="ARBA00031130"/>
    </source>
</evidence>
<evidence type="ECO:0000256" key="8">
    <source>
        <dbReference type="ARBA" id="ARBA00023239"/>
    </source>
</evidence>
<comment type="similarity">
    <text evidence="1">Belongs to the SOS response-associated peptidase family.</text>
</comment>
<evidence type="ECO:0000256" key="7">
    <source>
        <dbReference type="ARBA" id="ARBA00023125"/>
    </source>
</evidence>
<dbReference type="GO" id="GO:0003697">
    <property type="term" value="F:single-stranded DNA binding"/>
    <property type="evidence" value="ECO:0007669"/>
    <property type="project" value="InterPro"/>
</dbReference>
<evidence type="ECO:0000256" key="6">
    <source>
        <dbReference type="ARBA" id="ARBA00023124"/>
    </source>
</evidence>
<evidence type="ECO:0000256" key="2">
    <source>
        <dbReference type="ARBA" id="ARBA00015888"/>
    </source>
</evidence>
<dbReference type="AlphaFoldDB" id="A0A9J7M3B7"/>
<evidence type="ECO:0000256" key="1">
    <source>
        <dbReference type="ARBA" id="ARBA00008136"/>
    </source>
</evidence>
<keyword evidence="3" id="KW-0645">Protease</keyword>
<dbReference type="GO" id="GO:0016829">
    <property type="term" value="F:lyase activity"/>
    <property type="evidence" value="ECO:0007669"/>
    <property type="project" value="UniProtKB-KW"/>
</dbReference>
<dbReference type="Proteomes" id="UP000001554">
    <property type="component" value="Chromosome 12"/>
</dbReference>
<evidence type="ECO:0000256" key="4">
    <source>
        <dbReference type="ARBA" id="ARBA00022763"/>
    </source>
</evidence>
<protein>
    <recommendedName>
        <fullName evidence="2">Abasic site processing protein HMCES</fullName>
    </recommendedName>
    <alternativeName>
        <fullName evidence="9">Embryonic stem cell-specific 5-hydroxymethylcytosine-binding protein</fullName>
    </alternativeName>
    <alternativeName>
        <fullName evidence="10">Peptidase HMCES</fullName>
    </alternativeName>
    <alternativeName>
        <fullName evidence="11">SRAP domain-containing protein 1</fullName>
    </alternativeName>
</protein>
<evidence type="ECO:0000256" key="3">
    <source>
        <dbReference type="ARBA" id="ARBA00022670"/>
    </source>
</evidence>
<feature type="region of interest" description="Disordered" evidence="12">
    <location>
        <begin position="148"/>
        <end position="173"/>
    </location>
</feature>
<keyword evidence="13" id="KW-1185">Reference proteome</keyword>
<accession>A0A9J7M3B7</accession>
<reference evidence="14" key="2">
    <citation type="submission" date="2025-08" db="UniProtKB">
        <authorList>
            <consortium name="RefSeq"/>
        </authorList>
    </citation>
    <scope>IDENTIFICATION</scope>
    <source>
        <strain evidence="14">S238N-H82</strain>
        <tissue evidence="14">Testes</tissue>
    </source>
</reference>
<evidence type="ECO:0000256" key="12">
    <source>
        <dbReference type="SAM" id="MobiDB-lite"/>
    </source>
</evidence>
<dbReference type="GeneID" id="118427816"/>
<dbReference type="GO" id="GO:0006508">
    <property type="term" value="P:proteolysis"/>
    <property type="evidence" value="ECO:0007669"/>
    <property type="project" value="UniProtKB-KW"/>
</dbReference>
<name>A0A9J7M3B7_BRAFL</name>
<keyword evidence="6" id="KW-0190">Covalent protein-DNA linkage</keyword>
<feature type="compositionally biased region" description="Pro residues" evidence="12">
    <location>
        <begin position="331"/>
        <end position="344"/>
    </location>
</feature>
<feature type="compositionally biased region" description="Basic and acidic residues" evidence="12">
    <location>
        <begin position="150"/>
        <end position="173"/>
    </location>
</feature>
<reference evidence="13" key="1">
    <citation type="journal article" date="2020" name="Nat. Ecol. Evol.">
        <title>Deeply conserved synteny resolves early events in vertebrate evolution.</title>
        <authorList>
            <person name="Simakov O."/>
            <person name="Marletaz F."/>
            <person name="Yue J.X."/>
            <person name="O'Connell B."/>
            <person name="Jenkins J."/>
            <person name="Brandt A."/>
            <person name="Calef R."/>
            <person name="Tung C.H."/>
            <person name="Huang T.K."/>
            <person name="Schmutz J."/>
            <person name="Satoh N."/>
            <person name="Yu J.K."/>
            <person name="Putnam N.H."/>
            <person name="Green R.E."/>
            <person name="Rokhsar D.S."/>
        </authorList>
    </citation>
    <scope>NUCLEOTIDE SEQUENCE [LARGE SCALE GENOMIC DNA]</scope>
    <source>
        <strain evidence="13">S238N-H82</strain>
    </source>
</reference>
<evidence type="ECO:0000313" key="14">
    <source>
        <dbReference type="RefSeq" id="XP_035693673.1"/>
    </source>
</evidence>
<keyword evidence="7" id="KW-0238">DNA-binding</keyword>
<dbReference type="OMA" id="SYNKGPQ"/>
<dbReference type="GO" id="GO:0106300">
    <property type="term" value="P:protein-DNA covalent cross-linking repair"/>
    <property type="evidence" value="ECO:0007669"/>
    <property type="project" value="InterPro"/>
</dbReference>
<organism evidence="13 14">
    <name type="scientific">Branchiostoma floridae</name>
    <name type="common">Florida lancelet</name>
    <name type="synonym">Amphioxus</name>
    <dbReference type="NCBI Taxonomy" id="7739"/>
    <lineage>
        <taxon>Eukaryota</taxon>
        <taxon>Metazoa</taxon>
        <taxon>Chordata</taxon>
        <taxon>Cephalochordata</taxon>
        <taxon>Leptocardii</taxon>
        <taxon>Amphioxiformes</taxon>
        <taxon>Branchiostomatidae</taxon>
        <taxon>Branchiostoma</taxon>
    </lineage>
</organism>
<dbReference type="Pfam" id="PF02586">
    <property type="entry name" value="SRAP"/>
    <property type="match status" value="1"/>
</dbReference>
<keyword evidence="8" id="KW-0456">Lyase</keyword>
<sequence length="380" mass="42017">MCGRTACTLAPDDVPRACGFRDRGGKRRQPRWKDGDGNKYFPSHNVSPQSRTPVLVCSSHFGGEVQTEDRTLAAMQWGLVPSWFKGDPKGFGYKTNNARSEGMMTKGFFKGPLQKGQRCVVLADGYFEWQTGKDGKKQPYFIYFPQNKGEGGDLEDKPEKGEGGNLEDKPECEKASDLEVKHEIGEGGDLEEDPGAWRGRRLLTMAGIFDRWTPPEGGEPLYTYTVITVDAAPATAWIHHRMPAVLDGEAAVRDWLEHGRVPLNKAVELIRPQECLTFHPVSTVVNNSRNKSAECVVPVVIGQEKPTASSKMMSAWLQKGKPAKQDKAEKTPPPNPKPGPPTPKPGLHLSPSAGLMSSWLKRGAKEEERDDKNPSKKRKT</sequence>
<dbReference type="InterPro" id="IPR036590">
    <property type="entry name" value="SRAP-like"/>
</dbReference>
<dbReference type="SUPFAM" id="SSF143081">
    <property type="entry name" value="BB1717-like"/>
    <property type="match status" value="1"/>
</dbReference>
<keyword evidence="4" id="KW-0227">DNA damage</keyword>
<dbReference type="PANTHER" id="PTHR13604:SF0">
    <property type="entry name" value="ABASIC SITE PROCESSING PROTEIN HMCES"/>
    <property type="match status" value="1"/>
</dbReference>
<evidence type="ECO:0000256" key="5">
    <source>
        <dbReference type="ARBA" id="ARBA00022801"/>
    </source>
</evidence>
<feature type="compositionally biased region" description="Basic and acidic residues" evidence="12">
    <location>
        <begin position="363"/>
        <end position="374"/>
    </location>
</feature>
<dbReference type="GO" id="GO:0008233">
    <property type="term" value="F:peptidase activity"/>
    <property type="evidence" value="ECO:0007669"/>
    <property type="project" value="UniProtKB-KW"/>
</dbReference>
<dbReference type="OrthoDB" id="2111841at2759"/>
<dbReference type="Gene3D" id="3.90.1680.10">
    <property type="entry name" value="SOS response associated peptidase-like"/>
    <property type="match status" value="1"/>
</dbReference>
<evidence type="ECO:0000313" key="13">
    <source>
        <dbReference type="Proteomes" id="UP000001554"/>
    </source>
</evidence>
<gene>
    <name evidence="14" type="primary">LOC118427816</name>
</gene>
<dbReference type="KEGG" id="bfo:118427816"/>
<dbReference type="InterPro" id="IPR003738">
    <property type="entry name" value="SRAP"/>
</dbReference>
<feature type="region of interest" description="Disordered" evidence="12">
    <location>
        <begin position="307"/>
        <end position="380"/>
    </location>
</feature>